<sequence>MVSSARKLIRGLALGMAALYLAALAGCSRETEGPLETGEPAVKLRILSVGSSGEEACQRIGKALSELTQRELGFSVELQQASMAKYDSELSQQMLLGQAPDLFCYIAPEDLQNYIDEGDVFPLDSHLKDFFYLTRNVPSEVWSCVRVDNQTYAVPANNSVNYSLGFLARADIVEELGIDPSQVTTWDGLHDVLLRVKAAYPDMVPVVPHFGQTHQTLGQDPLGNDLGVLLDNKGTVVENLYASEQYAEMCARMHQWYEEGLILKDASMTGEAASRMVKLYNGFGFFIRLSDNNIVSNTRSVGQEMVAFELGGPIANSSSVNLGWCVSPTSQYKQQAMQLLELLYTNQEAADLCIYGQEGVDYTRIDADTVTNIDTPPQDEWSTIHWGWPNRQVASVWRLPDKETPKLALKGAQRSPAMGFVFNSAPVQSEVDRCKAVADKYHNVLMSGYLDPADALPRFLTELEEAGIETVIAEKQRQLNDWLAAR</sequence>
<dbReference type="Gene3D" id="3.40.190.10">
    <property type="entry name" value="Periplasmic binding protein-like II"/>
    <property type="match status" value="2"/>
</dbReference>
<organism evidence="3">
    <name type="scientific">uncultured Eubacteriales bacterium</name>
    <dbReference type="NCBI Taxonomy" id="172733"/>
    <lineage>
        <taxon>Bacteria</taxon>
        <taxon>Bacillati</taxon>
        <taxon>Bacillota</taxon>
        <taxon>Clostridia</taxon>
        <taxon>Eubacteriales</taxon>
        <taxon>environmental samples</taxon>
    </lineage>
</organism>
<dbReference type="InterPro" id="IPR006059">
    <property type="entry name" value="SBP"/>
</dbReference>
<evidence type="ECO:0000259" key="2">
    <source>
        <dbReference type="Pfam" id="PF12010"/>
    </source>
</evidence>
<gene>
    <name evidence="3" type="ORF">KL86CLO1_11597</name>
</gene>
<reference evidence="3" key="1">
    <citation type="submission" date="2016-04" db="EMBL/GenBank/DDBJ databases">
        <authorList>
            <person name="Evans L.H."/>
            <person name="Alamgir A."/>
            <person name="Owens N."/>
            <person name="Weber N.D."/>
            <person name="Virtaneva K."/>
            <person name="Barbian K."/>
            <person name="Babar A."/>
            <person name="Rosenke K."/>
        </authorList>
    </citation>
    <scope>NUCLEOTIDE SEQUENCE</scope>
    <source>
        <strain evidence="3">86</strain>
    </source>
</reference>
<accession>A0A212JRQ2</accession>
<dbReference type="SUPFAM" id="SSF53850">
    <property type="entry name" value="Periplasmic binding protein-like II"/>
    <property type="match status" value="1"/>
</dbReference>
<protein>
    <submittedName>
        <fullName evidence="3">Putative Tat pathway signal sequence domain protein</fullName>
    </submittedName>
</protein>
<dbReference type="PANTHER" id="PTHR43649:SF17">
    <property type="entry name" value="ABC TRANSPORTER SOLUTE BINDING PROTEIN-SUGAR TRANSPORT"/>
    <property type="match status" value="1"/>
</dbReference>
<proteinExistence type="predicted"/>
<name>A0A212JRQ2_9FIRM</name>
<dbReference type="EMBL" id="FLUN01000001">
    <property type="protein sequence ID" value="SBW02129.1"/>
    <property type="molecule type" value="Genomic_DNA"/>
</dbReference>
<dbReference type="PANTHER" id="PTHR43649">
    <property type="entry name" value="ARABINOSE-BINDING PROTEIN-RELATED"/>
    <property type="match status" value="1"/>
</dbReference>
<dbReference type="Pfam" id="PF01547">
    <property type="entry name" value="SBP_bac_1"/>
    <property type="match status" value="1"/>
</dbReference>
<evidence type="ECO:0000256" key="1">
    <source>
        <dbReference type="SAM" id="SignalP"/>
    </source>
</evidence>
<evidence type="ECO:0000313" key="3">
    <source>
        <dbReference type="EMBL" id="SBW02129.1"/>
    </source>
</evidence>
<feature type="chain" id="PRO_5038532277" evidence="1">
    <location>
        <begin position="26"/>
        <end position="486"/>
    </location>
</feature>
<dbReference type="Pfam" id="PF12010">
    <property type="entry name" value="DUF3502"/>
    <property type="match status" value="1"/>
</dbReference>
<feature type="signal peptide" evidence="1">
    <location>
        <begin position="1"/>
        <end position="25"/>
    </location>
</feature>
<dbReference type="PROSITE" id="PS51257">
    <property type="entry name" value="PROKAR_LIPOPROTEIN"/>
    <property type="match status" value="1"/>
</dbReference>
<dbReference type="InterPro" id="IPR050490">
    <property type="entry name" value="Bact_solute-bd_prot1"/>
</dbReference>
<dbReference type="AlphaFoldDB" id="A0A212JRQ2"/>
<feature type="domain" description="DUF3502" evidence="2">
    <location>
        <begin position="416"/>
        <end position="484"/>
    </location>
</feature>
<keyword evidence="1" id="KW-0732">Signal</keyword>
<dbReference type="InterPro" id="IPR022627">
    <property type="entry name" value="DUF3502"/>
</dbReference>